<dbReference type="EMBL" id="QGKX02000095">
    <property type="protein sequence ID" value="KAF3574959.1"/>
    <property type="molecule type" value="Genomic_DNA"/>
</dbReference>
<reference evidence="1" key="1">
    <citation type="submission" date="2019-12" db="EMBL/GenBank/DDBJ databases">
        <title>Genome sequencing and annotation of Brassica cretica.</title>
        <authorList>
            <person name="Studholme D.J."/>
            <person name="Sarris P."/>
        </authorList>
    </citation>
    <scope>NUCLEOTIDE SEQUENCE</scope>
    <source>
        <strain evidence="1">PFS-109/04</strain>
        <tissue evidence="1">Leaf</tissue>
    </source>
</reference>
<comment type="caution">
    <text evidence="1">The sequence shown here is derived from an EMBL/GenBank/DDBJ whole genome shotgun (WGS) entry which is preliminary data.</text>
</comment>
<evidence type="ECO:0000313" key="2">
    <source>
        <dbReference type="Proteomes" id="UP000712600"/>
    </source>
</evidence>
<organism evidence="1 2">
    <name type="scientific">Brassica cretica</name>
    <name type="common">Mustard</name>
    <dbReference type="NCBI Taxonomy" id="69181"/>
    <lineage>
        <taxon>Eukaryota</taxon>
        <taxon>Viridiplantae</taxon>
        <taxon>Streptophyta</taxon>
        <taxon>Embryophyta</taxon>
        <taxon>Tracheophyta</taxon>
        <taxon>Spermatophyta</taxon>
        <taxon>Magnoliopsida</taxon>
        <taxon>eudicotyledons</taxon>
        <taxon>Gunneridae</taxon>
        <taxon>Pentapetalae</taxon>
        <taxon>rosids</taxon>
        <taxon>malvids</taxon>
        <taxon>Brassicales</taxon>
        <taxon>Brassicaceae</taxon>
        <taxon>Brassiceae</taxon>
        <taxon>Brassica</taxon>
    </lineage>
</organism>
<evidence type="ECO:0000313" key="1">
    <source>
        <dbReference type="EMBL" id="KAF3574959.1"/>
    </source>
</evidence>
<gene>
    <name evidence="1" type="ORF">F2Q69_00060580</name>
</gene>
<protein>
    <submittedName>
        <fullName evidence="1">Uncharacterized protein</fullName>
    </submittedName>
</protein>
<sequence>MYMIQVEYTWIPSTGVRCGNLDHKEKICLLPPSLSNIIKSIPSETREDCLNMPVVNIDHLKPSSLKEKSDPSKYLLSNHTETSNLQKKMESTTKETTILQETVYPRIKEVPLSHSKHILSPLAGESLAQTFENNMEEAPSNMVITY</sequence>
<accession>A0A8S9RQ59</accession>
<proteinExistence type="predicted"/>
<dbReference type="AlphaFoldDB" id="A0A8S9RQ59"/>
<dbReference type="Proteomes" id="UP000712600">
    <property type="component" value="Unassembled WGS sequence"/>
</dbReference>
<name>A0A8S9RQ59_BRACR</name>